<keyword evidence="1" id="KW-0645">Protease</keyword>
<dbReference type="GO" id="GO:0000139">
    <property type="term" value="C:Golgi membrane"/>
    <property type="evidence" value="ECO:0007669"/>
    <property type="project" value="TreeGrafter"/>
</dbReference>
<proteinExistence type="predicted"/>
<dbReference type="InterPro" id="IPR008979">
    <property type="entry name" value="Galactose-bd-like_sf"/>
</dbReference>
<dbReference type="OrthoDB" id="6017542at2759"/>
<keyword evidence="6" id="KW-1185">Reference proteome</keyword>
<organism evidence="5 6">
    <name type="scientific">Clytia hemisphaerica</name>
    <dbReference type="NCBI Taxonomy" id="252671"/>
    <lineage>
        <taxon>Eukaryota</taxon>
        <taxon>Metazoa</taxon>
        <taxon>Cnidaria</taxon>
        <taxon>Hydrozoa</taxon>
        <taxon>Hydroidolina</taxon>
        <taxon>Leptothecata</taxon>
        <taxon>Obeliida</taxon>
        <taxon>Clytiidae</taxon>
        <taxon>Clytia</taxon>
    </lineage>
</organism>
<dbReference type="GO" id="GO:0004252">
    <property type="term" value="F:serine-type endopeptidase activity"/>
    <property type="evidence" value="ECO:0007669"/>
    <property type="project" value="InterPro"/>
</dbReference>
<evidence type="ECO:0000256" key="2">
    <source>
        <dbReference type="ARBA" id="ARBA00022801"/>
    </source>
</evidence>
<evidence type="ECO:0000313" key="5">
    <source>
        <dbReference type="EnsemblMetazoa" id="CLYHEMP023043.1"/>
    </source>
</evidence>
<protein>
    <recommendedName>
        <fullName evidence="4">P/Homo B domain-containing protein</fullName>
    </recommendedName>
</protein>
<dbReference type="AlphaFoldDB" id="A0A7M5XGB4"/>
<dbReference type="Gene3D" id="2.60.120.260">
    <property type="entry name" value="Galactose-binding domain-like"/>
    <property type="match status" value="1"/>
</dbReference>
<name>A0A7M5XGB4_9CNID</name>
<dbReference type="Pfam" id="PF01483">
    <property type="entry name" value="P_proprotein"/>
    <property type="match status" value="1"/>
</dbReference>
<feature type="domain" description="P/Homo B" evidence="4">
    <location>
        <begin position="1"/>
        <end position="114"/>
    </location>
</feature>
<dbReference type="InterPro" id="IPR002884">
    <property type="entry name" value="P_dom"/>
</dbReference>
<dbReference type="PANTHER" id="PTHR42884">
    <property type="entry name" value="PROPROTEIN CONVERTASE SUBTILISIN/KEXIN-RELATED"/>
    <property type="match status" value="1"/>
</dbReference>
<accession>A0A7M5XGB4</accession>
<dbReference type="Proteomes" id="UP000594262">
    <property type="component" value="Unplaced"/>
</dbReference>
<evidence type="ECO:0000259" key="4">
    <source>
        <dbReference type="PROSITE" id="PS51829"/>
    </source>
</evidence>
<evidence type="ECO:0000256" key="3">
    <source>
        <dbReference type="ARBA" id="ARBA00022825"/>
    </source>
</evidence>
<dbReference type="PROSITE" id="PS51829">
    <property type="entry name" value="P_HOMO_B"/>
    <property type="match status" value="1"/>
</dbReference>
<keyword evidence="3" id="KW-0720">Serine protease</keyword>
<dbReference type="GO" id="GO:0005802">
    <property type="term" value="C:trans-Golgi network"/>
    <property type="evidence" value="ECO:0007669"/>
    <property type="project" value="TreeGrafter"/>
</dbReference>
<evidence type="ECO:0000256" key="1">
    <source>
        <dbReference type="ARBA" id="ARBA00022670"/>
    </source>
</evidence>
<reference evidence="5" key="1">
    <citation type="submission" date="2021-01" db="UniProtKB">
        <authorList>
            <consortium name="EnsemblMetazoa"/>
        </authorList>
    </citation>
    <scope>IDENTIFICATION</scope>
</reference>
<dbReference type="PANTHER" id="PTHR42884:SF14">
    <property type="entry name" value="NEUROENDOCRINE CONVERTASE 1"/>
    <property type="match status" value="1"/>
</dbReference>
<keyword evidence="2" id="KW-0378">Hydrolase</keyword>
<dbReference type="EnsemblMetazoa" id="CLYHEMT023043.1">
    <property type="protein sequence ID" value="CLYHEMP023043.1"/>
    <property type="gene ID" value="CLYHEMG023043"/>
</dbReference>
<sequence>MTSLKKNELINLPIKITNSNIKCLEHVSLLTSIRFAKRGQIALYLTSPSGTVTELLGYRYKDTSRRWFSRWRFTSVHFWGEKPLGKWLVQIVLNGAGNGQVRRMFIELFGSSNDETCKTFA</sequence>
<dbReference type="GO" id="GO:0016485">
    <property type="term" value="P:protein processing"/>
    <property type="evidence" value="ECO:0007669"/>
    <property type="project" value="TreeGrafter"/>
</dbReference>
<evidence type="ECO:0000313" key="6">
    <source>
        <dbReference type="Proteomes" id="UP000594262"/>
    </source>
</evidence>
<dbReference type="SUPFAM" id="SSF49785">
    <property type="entry name" value="Galactose-binding domain-like"/>
    <property type="match status" value="1"/>
</dbReference>